<dbReference type="AlphaFoldDB" id="A0A9E7KAL8"/>
<name>A0A9E7KAL8_9LILI</name>
<evidence type="ECO:0000259" key="7">
    <source>
        <dbReference type="PROSITE" id="PS50102"/>
    </source>
</evidence>
<dbReference type="Pfam" id="PF01092">
    <property type="entry name" value="Ribosomal_S6e"/>
    <property type="match status" value="1"/>
</dbReference>
<evidence type="ECO:0000256" key="6">
    <source>
        <dbReference type="SAM" id="MobiDB-lite"/>
    </source>
</evidence>
<dbReference type="GO" id="GO:0003723">
    <property type="term" value="F:RNA binding"/>
    <property type="evidence" value="ECO:0007669"/>
    <property type="project" value="UniProtKB-UniRule"/>
</dbReference>
<dbReference type="InterPro" id="IPR035979">
    <property type="entry name" value="RBD_domain_sf"/>
</dbReference>
<organism evidence="8 9">
    <name type="scientific">Musa troglodytarum</name>
    <name type="common">fe'i banana</name>
    <dbReference type="NCBI Taxonomy" id="320322"/>
    <lineage>
        <taxon>Eukaryota</taxon>
        <taxon>Viridiplantae</taxon>
        <taxon>Streptophyta</taxon>
        <taxon>Embryophyta</taxon>
        <taxon>Tracheophyta</taxon>
        <taxon>Spermatophyta</taxon>
        <taxon>Magnoliopsida</taxon>
        <taxon>Liliopsida</taxon>
        <taxon>Zingiberales</taxon>
        <taxon>Musaceae</taxon>
        <taxon>Musa</taxon>
    </lineage>
</organism>
<dbReference type="PROSITE" id="PS00578">
    <property type="entry name" value="RIBOSOMAL_S6E"/>
    <property type="match status" value="1"/>
</dbReference>
<dbReference type="GO" id="GO:0005840">
    <property type="term" value="C:ribosome"/>
    <property type="evidence" value="ECO:0007669"/>
    <property type="project" value="UniProtKB-KW"/>
</dbReference>
<feature type="compositionally biased region" description="Basic and acidic residues" evidence="6">
    <location>
        <begin position="222"/>
        <end position="233"/>
    </location>
</feature>
<dbReference type="GO" id="GO:0003735">
    <property type="term" value="F:structural constituent of ribosome"/>
    <property type="evidence" value="ECO:0007669"/>
    <property type="project" value="InterPro"/>
</dbReference>
<keyword evidence="2 8" id="KW-0689">Ribosomal protein</keyword>
<evidence type="ECO:0000256" key="1">
    <source>
        <dbReference type="ARBA" id="ARBA00009312"/>
    </source>
</evidence>
<keyword evidence="3" id="KW-0687">Ribonucleoprotein</keyword>
<keyword evidence="5" id="KW-0175">Coiled coil</keyword>
<dbReference type="SMART" id="SM00360">
    <property type="entry name" value="RRM"/>
    <property type="match status" value="1"/>
</dbReference>
<dbReference type="EMBL" id="CP097508">
    <property type="protein sequence ID" value="URE08960.1"/>
    <property type="molecule type" value="Genomic_DNA"/>
</dbReference>
<dbReference type="InterPro" id="IPR018282">
    <property type="entry name" value="Ribosomal_eS6_CS"/>
</dbReference>
<dbReference type="Gene3D" id="3.30.70.330">
    <property type="match status" value="1"/>
</dbReference>
<gene>
    <name evidence="8" type="ORF">MUK42_23559</name>
</gene>
<feature type="domain" description="RRM" evidence="7">
    <location>
        <begin position="348"/>
        <end position="424"/>
    </location>
</feature>
<reference evidence="8" key="1">
    <citation type="submission" date="2022-05" db="EMBL/GenBank/DDBJ databases">
        <title>The Musa troglodytarum L. genome provides insights into the mechanism of non-climacteric behaviour and enrichment of carotenoids.</title>
        <authorList>
            <person name="Wang J."/>
        </authorList>
    </citation>
    <scope>NUCLEOTIDE SEQUENCE</scope>
    <source>
        <tissue evidence="8">Leaf</tissue>
    </source>
</reference>
<evidence type="ECO:0000256" key="4">
    <source>
        <dbReference type="PROSITE-ProRule" id="PRU00176"/>
    </source>
</evidence>
<evidence type="ECO:0000313" key="9">
    <source>
        <dbReference type="Proteomes" id="UP001055439"/>
    </source>
</evidence>
<evidence type="ECO:0000256" key="3">
    <source>
        <dbReference type="ARBA" id="ARBA00023274"/>
    </source>
</evidence>
<comment type="similarity">
    <text evidence="1">Belongs to the eukaryotic ribosomal protein eS6 family.</text>
</comment>
<dbReference type="PANTHER" id="PTHR11502">
    <property type="entry name" value="40S RIBOSOMAL PROTEIN S6"/>
    <property type="match status" value="1"/>
</dbReference>
<dbReference type="SMART" id="SM01405">
    <property type="entry name" value="Ribosomal_S6e"/>
    <property type="match status" value="1"/>
</dbReference>
<feature type="region of interest" description="Disordered" evidence="6">
    <location>
        <begin position="222"/>
        <end position="262"/>
    </location>
</feature>
<feature type="coiled-coil region" evidence="5">
    <location>
        <begin position="189"/>
        <end position="216"/>
    </location>
</feature>
<evidence type="ECO:0000313" key="8">
    <source>
        <dbReference type="EMBL" id="URE08960.1"/>
    </source>
</evidence>
<dbReference type="Pfam" id="PF00076">
    <property type="entry name" value="RRM_1"/>
    <property type="match status" value="1"/>
</dbReference>
<dbReference type="CDD" id="cd12306">
    <property type="entry name" value="RRM_II_PABPs"/>
    <property type="match status" value="1"/>
</dbReference>
<proteinExistence type="inferred from homology"/>
<dbReference type="GO" id="GO:1990904">
    <property type="term" value="C:ribonucleoprotein complex"/>
    <property type="evidence" value="ECO:0007669"/>
    <property type="project" value="UniProtKB-KW"/>
</dbReference>
<dbReference type="SUPFAM" id="SSF54928">
    <property type="entry name" value="RNA-binding domain, RBD"/>
    <property type="match status" value="1"/>
</dbReference>
<dbReference type="InterPro" id="IPR012677">
    <property type="entry name" value="Nucleotide-bd_a/b_plait_sf"/>
</dbReference>
<keyword evidence="9" id="KW-1185">Reference proteome</keyword>
<sequence length="476" mass="54431">MKFNIANPTTGCQKKLEIDDDQKLRAFFDKRISQEVSGDALGEEFKGYVFKIMGGCDKQGFPMKQGVLTPGRVRLLLHRGTPCFRGYGRRNGERRRKSVRGCIVSPDLSVLNLVIVKKGENDLPGLTDIEKPRMRGPKRASKIRKLFNLSKEDDVRKYVNTYRRTFTTKSGKKCSKAPKIQRLVTPLTLQRKRSRIAEKKKRIAKAKSEAAEYQKLLATRLKEQRERRSESLAKRRRRGDCASAMRDSRDEEMDEEEHEVYGGEIPDEADMDADVDIGRLDEDAAKLQELDEMKKRLKEMEEEAAALREIQAKVEKEMGAAQGPISSPSLDAAGSAATQASKEEVDARSVFVGNVDYACTPEEVQQHFQSCGTVNRVTILTDKFGQPKGFAYVEFLELEAVQDALQLNESELHGRQIKVAAKRTNVPGMKQFRPRRFNPYMGYPYRRPYMPPYFASPYGFGKVPRFRRPMRFRPYY</sequence>
<dbReference type="InterPro" id="IPR001377">
    <property type="entry name" value="Ribosomal_eS6"/>
</dbReference>
<dbReference type="Proteomes" id="UP001055439">
    <property type="component" value="Chromosome 6"/>
</dbReference>
<keyword evidence="4" id="KW-0694">RNA-binding</keyword>
<evidence type="ECO:0000256" key="2">
    <source>
        <dbReference type="ARBA" id="ARBA00022980"/>
    </source>
</evidence>
<dbReference type="InterPro" id="IPR000504">
    <property type="entry name" value="RRM_dom"/>
</dbReference>
<dbReference type="Gene3D" id="1.20.5.2650">
    <property type="match status" value="1"/>
</dbReference>
<accession>A0A9E7KAL8</accession>
<protein>
    <submittedName>
        <fullName evidence="8">40S ribosomal protein S6</fullName>
    </submittedName>
</protein>
<evidence type="ECO:0000256" key="5">
    <source>
        <dbReference type="SAM" id="Coils"/>
    </source>
</evidence>
<dbReference type="OrthoDB" id="496369at2759"/>
<dbReference type="PROSITE" id="PS50102">
    <property type="entry name" value="RRM"/>
    <property type="match status" value="1"/>
</dbReference>
<feature type="coiled-coil region" evidence="5">
    <location>
        <begin position="280"/>
        <end position="317"/>
    </location>
</feature>
<dbReference type="GO" id="GO:0006412">
    <property type="term" value="P:translation"/>
    <property type="evidence" value="ECO:0007669"/>
    <property type="project" value="InterPro"/>
</dbReference>